<evidence type="ECO:0000256" key="1">
    <source>
        <dbReference type="SAM" id="MobiDB-lite"/>
    </source>
</evidence>
<feature type="domain" description="DnaJ homologue subfamily C GRV2/DNAJC13 N-terminal" evidence="2">
    <location>
        <begin position="844"/>
        <end position="1048"/>
    </location>
</feature>
<dbReference type="GO" id="GO:0010008">
    <property type="term" value="C:endosome membrane"/>
    <property type="evidence" value="ECO:0007669"/>
    <property type="project" value="TreeGrafter"/>
</dbReference>
<feature type="region of interest" description="Disordered" evidence="1">
    <location>
        <begin position="1401"/>
        <end position="1442"/>
    </location>
</feature>
<accession>A0AAV0TA79</accession>
<evidence type="ECO:0000259" key="2">
    <source>
        <dbReference type="Pfam" id="PF19432"/>
    </source>
</evidence>
<dbReference type="SUPFAM" id="SSF48371">
    <property type="entry name" value="ARM repeat"/>
    <property type="match status" value="1"/>
</dbReference>
<feature type="region of interest" description="Disordered" evidence="1">
    <location>
        <begin position="1133"/>
        <end position="1173"/>
    </location>
</feature>
<dbReference type="EMBL" id="CANTFL010000174">
    <property type="protein sequence ID" value="CAI5717160.1"/>
    <property type="molecule type" value="Genomic_DNA"/>
</dbReference>
<dbReference type="GO" id="GO:2000641">
    <property type="term" value="P:regulation of early endosome to late endosome transport"/>
    <property type="evidence" value="ECO:0007669"/>
    <property type="project" value="InterPro"/>
</dbReference>
<feature type="domain" description="DnaJ homologue subfamily C GRV2/DNAJC13 N-terminal" evidence="2">
    <location>
        <begin position="283"/>
        <end position="441"/>
    </location>
</feature>
<comment type="caution">
    <text evidence="3">The sequence shown here is derived from an EMBL/GenBank/DDBJ whole genome shotgun (WGS) entry which is preliminary data.</text>
</comment>
<reference evidence="3" key="1">
    <citation type="submission" date="2022-12" db="EMBL/GenBank/DDBJ databases">
        <authorList>
            <person name="Webb A."/>
        </authorList>
    </citation>
    <scope>NUCLEOTIDE SEQUENCE</scope>
    <source>
        <strain evidence="3">Hp1</strain>
    </source>
</reference>
<dbReference type="PANTHER" id="PTHR36983:SF2">
    <property type="entry name" value="DNAJ HOMOLOG SUBFAMILY C MEMBER 13"/>
    <property type="match status" value="1"/>
</dbReference>
<feature type="region of interest" description="Disordered" evidence="1">
    <location>
        <begin position="1456"/>
        <end position="1485"/>
    </location>
</feature>
<gene>
    <name evidence="3" type="ORF">HBR001_LOCUS1764</name>
</gene>
<feature type="region of interest" description="Disordered" evidence="1">
    <location>
        <begin position="66"/>
        <end position="91"/>
    </location>
</feature>
<feature type="region of interest" description="Disordered" evidence="1">
    <location>
        <begin position="1"/>
        <end position="21"/>
    </location>
</feature>
<organism evidence="3 4">
    <name type="scientific">Hyaloperonospora brassicae</name>
    <name type="common">Brassica downy mildew</name>
    <name type="synonym">Peronospora brassicae</name>
    <dbReference type="NCBI Taxonomy" id="162125"/>
    <lineage>
        <taxon>Eukaryota</taxon>
        <taxon>Sar</taxon>
        <taxon>Stramenopiles</taxon>
        <taxon>Oomycota</taxon>
        <taxon>Peronosporomycetes</taxon>
        <taxon>Peronosporales</taxon>
        <taxon>Peronosporaceae</taxon>
        <taxon>Hyaloperonospora</taxon>
    </lineage>
</organism>
<dbReference type="Proteomes" id="UP001162031">
    <property type="component" value="Unassembled WGS sequence"/>
</dbReference>
<dbReference type="InterPro" id="IPR016024">
    <property type="entry name" value="ARM-type_fold"/>
</dbReference>
<dbReference type="InterPro" id="IPR045802">
    <property type="entry name" value="GRV2/DNAJC13_N"/>
</dbReference>
<feature type="compositionally biased region" description="Low complexity" evidence="1">
    <location>
        <begin position="1458"/>
        <end position="1469"/>
    </location>
</feature>
<evidence type="ECO:0000313" key="4">
    <source>
        <dbReference type="Proteomes" id="UP001162031"/>
    </source>
</evidence>
<feature type="compositionally biased region" description="Acidic residues" evidence="1">
    <location>
        <begin position="69"/>
        <end position="82"/>
    </location>
</feature>
<protein>
    <recommendedName>
        <fullName evidence="2">DnaJ homologue subfamily C GRV2/DNAJC13 N-terminal domain-containing protein</fullName>
    </recommendedName>
</protein>
<dbReference type="GO" id="GO:0006898">
    <property type="term" value="P:receptor-mediated endocytosis"/>
    <property type="evidence" value="ECO:0007669"/>
    <property type="project" value="TreeGrafter"/>
</dbReference>
<evidence type="ECO:0000313" key="3">
    <source>
        <dbReference type="EMBL" id="CAI5717160.1"/>
    </source>
</evidence>
<proteinExistence type="predicted"/>
<feature type="compositionally biased region" description="Acidic residues" evidence="1">
    <location>
        <begin position="1408"/>
        <end position="1425"/>
    </location>
</feature>
<feature type="compositionally biased region" description="Acidic residues" evidence="1">
    <location>
        <begin position="1133"/>
        <end position="1155"/>
    </location>
</feature>
<feature type="compositionally biased region" description="Basic and acidic residues" evidence="1">
    <location>
        <begin position="1472"/>
        <end position="1485"/>
    </location>
</feature>
<feature type="region of interest" description="Disordered" evidence="1">
    <location>
        <begin position="961"/>
        <end position="987"/>
    </location>
</feature>
<feature type="compositionally biased region" description="Basic and acidic residues" evidence="1">
    <location>
        <begin position="975"/>
        <end position="986"/>
    </location>
</feature>
<name>A0AAV0TA79_HYABA</name>
<dbReference type="PANTHER" id="PTHR36983">
    <property type="entry name" value="DNAJ HOMOLOG SUBFAMILY C MEMBER 13"/>
    <property type="match status" value="1"/>
</dbReference>
<feature type="domain" description="DnaJ homologue subfamily C GRV2/DNAJC13 N-terminal" evidence="2">
    <location>
        <begin position="1203"/>
        <end position="1238"/>
    </location>
</feature>
<sequence>MALPRGVDNDDENRSDSELQQLKQKLEPLVVGRDVVSLSSISFIPRGPETTGFESDSSFYSTIPVSTGEEVEDDDEHDDEHDDSGHSNSNIESCHASVNRYAGVIYAARFFVTRVGFLRSVKRLLVLSSNHLTIVDPYSEQVKERYAFDNIKEITIASDSGGHNADRAFTVFIGKNVKETYTCRCRQQLLSAYYQLRERASAFRKDHIDAATADALSAVGASVASSDSTCWTTSGSSGTPGGPSAFSSLGTSGMYFDSLFQLCGKTFTMEKLSTTRSVAAHPVKLDVLLAVRAASLDRLEPDTHTTLSSILLIDVVKIQRVITNSNELVLYFENNRVHRYWCDSREPFIQAIANNLRSWLSVSLFVEEVSDSYEFDALTSTRDIPQPVTFEIPVLKISKNKSDKLQLRLLGLTALAIVERDPVTRKTMASHALNDIFNVVMYPSLSSSHDNVDTEASQGLCGKFALELKHGRTRRYVCLSATVNRRDKDVSLGLKQVSSQHENELCQVIGDIAGDIDVPAWLQVAGSTTLLSPKEARSLFLCNMIEMCRMNKLHLPWSTEETEIACKEGTWGTEVHSEWEDILLRKLANLSLIPNLVSKESVSIIYNQLVQFNRNIPLGGLRQRDRRAFASLMKLLENFKEYSVAQLNSPSNTDAPIPTTEFQVELLLAIQRLLCTRGVFEEIPSSQYKRSIEVIMELLHSPMEEVSFAASCVIKYMVVNYSDTRSLKSETANRRAVFTKYHSRMYVSRAFDLSRTNRAGRMPLHSATLARPESSRLQSVAAMSNTERSMANALAYSQLGLDYLVLATVLQTLEVCLSSGKKATPERVARDLLRAMRFNDFSRHHALFLFNRSLSFSITKCSSILVKVHILEQPTELVELIQNFARKHGVLVWQLYLALYTQDKTQRRISSQLVALLTHENSRSSYVIRNIFPHALLDDMKTCQLEYDEFGRHLPTANSDTYVKSNDASQKHGGRRDTASAAESRRNKPSFGINTRARLARHVKHAVLLPEFFDRLSKTHATKELVWGPLAVEELICKLQAEVSALDLYRLKYLGYLYTDPLATDHTETEWDAHHANRLRHDPQNATFAPFLFEFLQNGSESQLAVEIMKGTISSSNRFARYMPLSFLLNPDTSEDVESDGGLDDDGYDSDDNYTDENGFASRPNGVRAGDGAACKHDDEDGCHEGFRSAFSTQKKKRSAKSMPRWFVAWNCNEFRVDYECLKSEVKVGPYYLANILDDRGVLVEGIEDAEKFMSLLYYRLLAEDRAISVSNLQNAETRSTSDPLGDIDQCDIRLLVLKVMIQLYERHFNELGSLTFLNHFLRASMMKSRDGEDRRWPLVIRGNIMLFLDRVLSSAVNVSRFLREKDNVTMVLDLLREVKPLVVLQGPNDSEKEYVVEPAADIQADLDASEDEGEDVYDEDEEDYAHDVTERSDENDDNDDEQDMAKRMIDALEDSGAESSIASSQSVSPTDAHRDDDSVQLEEEPRRVTVVAEHCGAMSGSMIVQTCLSVLSRLIDCHTAEEEGYMYQDVRFPKYGRLTHFEGSSVSPISSIKQRLCEDQTLRFLVGLLDCPNRIVFKKCLGLIRLLVRHNEAIIPNLHASGIFYYLLRFAQDVDEMSIAARLISHIHLRQSGLDFQHLVDDKQKGENKKGVFAPDPLTRICLRSWLVRVLPVSMVAQLLRHGPRRFATALFSDANNPEVVWNANMRDQMVAYIEKFMNLHTDEHGMFYISKNEGSEHKACIPLIQYPKEVHALQCYQYYLHNLLDEKNFPGWPINDEAAFLRALLDSIRRWVHPALLLSTRGATAVKDQSTKLLSVFDAIELLDATALLLRRFPDSPNITNLQNISHFLEALERCITELKANRVGRTKTFFDVSKAIAAKTAFVKAFGSAIRVINLAVGISDENARGCSSGLGLRVLCNSLQLLFHNQEALDAVDGCAPNVMTHWVLEALVNVLNQPNGRVSAAAQSIDLLPCLTRYLSQEGDRLATDLSLQIMYEMAGSSGEMAEVLLLQLAEHGILWYLTLLLFYYRPNNDGNDGDLQRISIGAAKALGRILEANAKEDSIAVFVKRMQTTIEQIFTRPLVDILRRAGPIKLLNVLVTEVREPHVMWTDRMRKELISLAQRAIQFHTTTDQGDGEMRKVFELPPHFKFSAQKEELCVAGIYVNFFNENPKNGILAQIAGTENSSGRRAEMLKQKPTTKKEVQAAAAAAAELENRTISGHVMHGLLAALSYDISGVRSQPQALESVLLQRLLPVATAIRNLLQYTPDMDVQVVQADGLVTLLYVLDHETQPQGFSFANAPLLLLRCMECVHTLSFSGKCVDPLAKAVPPFVKSAFQIVYKNLARTEASTEGQLARITLQLLGNLCLIPACIDNLVKGMDPVSLSSLLPRVWLGDSTEMQLLLCLHMIPLKRHTQAATEFAKAAVSSQLAAALLNLLSTLMPKSKVGESTATKQYAARFLSVLSSNPGSGGAISSLLVASRVWETHGDTTQATSEDLRRLLMPPYAPALLKAPHANPNKVG</sequence>
<dbReference type="InterPro" id="IPR044978">
    <property type="entry name" value="GRV2/DNAJC13"/>
</dbReference>
<dbReference type="GO" id="GO:0007032">
    <property type="term" value="P:endosome organization"/>
    <property type="evidence" value="ECO:0007669"/>
    <property type="project" value="InterPro"/>
</dbReference>
<keyword evidence="4" id="KW-1185">Reference proteome</keyword>
<dbReference type="Pfam" id="PF19432">
    <property type="entry name" value="RME-8_N"/>
    <property type="match status" value="3"/>
</dbReference>